<dbReference type="RefSeq" id="WP_133109863.1">
    <property type="nucleotide sequence ID" value="NZ_SMNA01000015.1"/>
</dbReference>
<evidence type="ECO:0000313" key="4">
    <source>
        <dbReference type="EMBL" id="TDE88779.1"/>
    </source>
</evidence>
<dbReference type="PANTHER" id="PTHR43877">
    <property type="entry name" value="AMINOALKYLPHOSPHONATE N-ACETYLTRANSFERASE-RELATED-RELATED"/>
    <property type="match status" value="1"/>
</dbReference>
<reference evidence="4 5" key="1">
    <citation type="submission" date="2019-03" db="EMBL/GenBank/DDBJ databases">
        <title>Genomic features of bacteria from cold environments.</title>
        <authorList>
            <person name="Shen L."/>
        </authorList>
    </citation>
    <scope>NUCLEOTIDE SEQUENCE [LARGE SCALE GENOMIC DNA]</scope>
    <source>
        <strain evidence="5">T3246-1</strain>
    </source>
</reference>
<evidence type="ECO:0000256" key="1">
    <source>
        <dbReference type="ARBA" id="ARBA00022679"/>
    </source>
</evidence>
<dbReference type="InterPro" id="IPR050832">
    <property type="entry name" value="Bact_Acetyltransf"/>
</dbReference>
<organism evidence="4 5">
    <name type="scientific">Occultella glacieicola</name>
    <dbReference type="NCBI Taxonomy" id="2518684"/>
    <lineage>
        <taxon>Bacteria</taxon>
        <taxon>Bacillati</taxon>
        <taxon>Actinomycetota</taxon>
        <taxon>Actinomycetes</taxon>
        <taxon>Micrococcales</taxon>
        <taxon>Ruaniaceae</taxon>
        <taxon>Occultella</taxon>
    </lineage>
</organism>
<protein>
    <submittedName>
        <fullName evidence="4">GNAT family N-acetyltransferase</fullName>
    </submittedName>
</protein>
<gene>
    <name evidence="4" type="ORF">EXU48_22065</name>
</gene>
<dbReference type="SUPFAM" id="SSF55729">
    <property type="entry name" value="Acyl-CoA N-acyltransferases (Nat)"/>
    <property type="match status" value="1"/>
</dbReference>
<feature type="domain" description="N-acetyltransferase" evidence="3">
    <location>
        <begin position="174"/>
        <end position="352"/>
    </location>
</feature>
<accession>A0ABY2DXB4</accession>
<evidence type="ECO:0000256" key="2">
    <source>
        <dbReference type="ARBA" id="ARBA00023315"/>
    </source>
</evidence>
<keyword evidence="5" id="KW-1185">Reference proteome</keyword>
<sequence>MRYLPLSPGHLEATIDLAATALRLRASLAGPGSSPPRDPAGIARAALDPHLTDGDRFAYIALDDGGTVTALLAGAIARLSPRDEAYTYMAPRHAHVPLSTWCAHDPRSAVESLPPLLAAAREHLDAASIGRLNIQVLDGDWWSAGLWRSLGFRPDTVFALRPLDAPIHAPATGPRVRAATASDLGAVVPLCLEEHAFHAANTGSGVAPDQDRRTVERIAGNWLDHGAGEDRERAFVAVDEWDHPVGVTTAQVLTAPAGSSSAALLPARYAYLGLTSVTASARGTGAGTALMAHALEWARHLPDPPDAVGLHYVADNALSAPFWQRRGFAPALTLFTDAPTNLRSTTERKNSP</sequence>
<dbReference type="CDD" id="cd04301">
    <property type="entry name" value="NAT_SF"/>
    <property type="match status" value="1"/>
</dbReference>
<keyword evidence="1" id="KW-0808">Transferase</keyword>
<dbReference type="Pfam" id="PF00583">
    <property type="entry name" value="Acetyltransf_1"/>
    <property type="match status" value="1"/>
</dbReference>
<dbReference type="Proteomes" id="UP000504882">
    <property type="component" value="Unassembled WGS sequence"/>
</dbReference>
<evidence type="ECO:0000313" key="5">
    <source>
        <dbReference type="Proteomes" id="UP000504882"/>
    </source>
</evidence>
<dbReference type="EMBL" id="SMNA01000015">
    <property type="protein sequence ID" value="TDE88779.1"/>
    <property type="molecule type" value="Genomic_DNA"/>
</dbReference>
<proteinExistence type="predicted"/>
<name>A0ABY2DXB4_9MICO</name>
<dbReference type="InterPro" id="IPR000182">
    <property type="entry name" value="GNAT_dom"/>
</dbReference>
<dbReference type="InterPro" id="IPR016181">
    <property type="entry name" value="Acyl_CoA_acyltransferase"/>
</dbReference>
<dbReference type="PROSITE" id="PS51186">
    <property type="entry name" value="GNAT"/>
    <property type="match status" value="1"/>
</dbReference>
<comment type="caution">
    <text evidence="4">The sequence shown here is derived from an EMBL/GenBank/DDBJ whole genome shotgun (WGS) entry which is preliminary data.</text>
</comment>
<keyword evidence="2" id="KW-0012">Acyltransferase</keyword>
<dbReference type="Gene3D" id="3.40.630.30">
    <property type="match status" value="1"/>
</dbReference>
<evidence type="ECO:0000259" key="3">
    <source>
        <dbReference type="PROSITE" id="PS51186"/>
    </source>
</evidence>